<dbReference type="Proteomes" id="UP001432202">
    <property type="component" value="Chromosome"/>
</dbReference>
<dbReference type="AlphaFoldDB" id="A0AAX4L4G0"/>
<gene>
    <name evidence="1" type="ORF">V6M85_03085</name>
</gene>
<sequence length="185" mass="21251">MGIFTPEVEATIDYVLKLNKKVEFQYKPLVKDMKNLCSISNILGSLKKIRSDMEVTRSLEDDVRELLGAEKAENKCIEDICGRADFMKDNIPGEIKTVNQESPNKFEVIDKGKKQAGMYSWLYNTRFAYLAIAEYKIDEEKGETLLTKLTLYKVVLKSRINIEELKEICIKIKESKAIIDKEVLS</sequence>
<dbReference type="GeneID" id="89335719"/>
<evidence type="ECO:0000313" key="1">
    <source>
        <dbReference type="EMBL" id="WWQ61083.1"/>
    </source>
</evidence>
<organism evidence="1 2">
    <name type="scientific">Sulfolobus tengchongensis</name>
    <dbReference type="NCBI Taxonomy" id="207809"/>
    <lineage>
        <taxon>Archaea</taxon>
        <taxon>Thermoproteota</taxon>
        <taxon>Thermoprotei</taxon>
        <taxon>Sulfolobales</taxon>
        <taxon>Sulfolobaceae</taxon>
        <taxon>Sulfolobus</taxon>
    </lineage>
</organism>
<dbReference type="EMBL" id="CP146016">
    <property type="protein sequence ID" value="WWQ61083.1"/>
    <property type="molecule type" value="Genomic_DNA"/>
</dbReference>
<name>A0AAX4L4G0_9CREN</name>
<evidence type="ECO:0000313" key="2">
    <source>
        <dbReference type="Proteomes" id="UP001432202"/>
    </source>
</evidence>
<proteinExistence type="predicted"/>
<reference evidence="1 2" key="1">
    <citation type="submission" date="2024-02" db="EMBL/GenBank/DDBJ databases">
        <title>STSV induces naive adaptation in Sulfolobus.</title>
        <authorList>
            <person name="Xiang X."/>
            <person name="Song M."/>
        </authorList>
    </citation>
    <scope>NUCLEOTIDE SEQUENCE [LARGE SCALE GENOMIC DNA]</scope>
    <source>
        <strain evidence="1 2">RT2</strain>
    </source>
</reference>
<keyword evidence="2" id="KW-1185">Reference proteome</keyword>
<dbReference type="RefSeq" id="WP_338602856.1">
    <property type="nucleotide sequence ID" value="NZ_CP146016.1"/>
</dbReference>
<accession>A0AAX4L4G0</accession>
<protein>
    <submittedName>
        <fullName evidence="1">Uncharacterized protein</fullName>
    </submittedName>
</protein>